<feature type="region of interest" description="Disordered" evidence="1">
    <location>
        <begin position="1"/>
        <end position="116"/>
    </location>
</feature>
<evidence type="ECO:0000313" key="3">
    <source>
        <dbReference type="Proteomes" id="UP000076722"/>
    </source>
</evidence>
<name>A0A165AHI8_9AGAM</name>
<dbReference type="AlphaFoldDB" id="A0A165AHI8"/>
<evidence type="ECO:0000256" key="1">
    <source>
        <dbReference type="SAM" id="MobiDB-lite"/>
    </source>
</evidence>
<organism evidence="2 3">
    <name type="scientific">Sistotremastrum niveocremeum HHB9708</name>
    <dbReference type="NCBI Taxonomy" id="1314777"/>
    <lineage>
        <taxon>Eukaryota</taxon>
        <taxon>Fungi</taxon>
        <taxon>Dikarya</taxon>
        <taxon>Basidiomycota</taxon>
        <taxon>Agaricomycotina</taxon>
        <taxon>Agaricomycetes</taxon>
        <taxon>Sistotremastrales</taxon>
        <taxon>Sistotremastraceae</taxon>
        <taxon>Sertulicium</taxon>
        <taxon>Sertulicium niveocremeum</taxon>
    </lineage>
</organism>
<accession>A0A165AHI8</accession>
<evidence type="ECO:0000313" key="2">
    <source>
        <dbReference type="EMBL" id="KZS99001.1"/>
    </source>
</evidence>
<proteinExistence type="predicted"/>
<protein>
    <submittedName>
        <fullName evidence="2">Uncharacterized protein</fullName>
    </submittedName>
</protein>
<dbReference type="EMBL" id="KV419394">
    <property type="protein sequence ID" value="KZS99001.1"/>
    <property type="molecule type" value="Genomic_DNA"/>
</dbReference>
<dbReference type="OrthoDB" id="191192at2759"/>
<reference evidence="2 3" key="1">
    <citation type="journal article" date="2016" name="Mol. Biol. Evol.">
        <title>Comparative Genomics of Early-Diverging Mushroom-Forming Fungi Provides Insights into the Origins of Lignocellulose Decay Capabilities.</title>
        <authorList>
            <person name="Nagy L.G."/>
            <person name="Riley R."/>
            <person name="Tritt A."/>
            <person name="Adam C."/>
            <person name="Daum C."/>
            <person name="Floudas D."/>
            <person name="Sun H."/>
            <person name="Yadav J.S."/>
            <person name="Pangilinan J."/>
            <person name="Larsson K.H."/>
            <person name="Matsuura K."/>
            <person name="Barry K."/>
            <person name="Labutti K."/>
            <person name="Kuo R."/>
            <person name="Ohm R.A."/>
            <person name="Bhattacharya S.S."/>
            <person name="Shirouzu T."/>
            <person name="Yoshinaga Y."/>
            <person name="Martin F.M."/>
            <person name="Grigoriev I.V."/>
            <person name="Hibbett D.S."/>
        </authorList>
    </citation>
    <scope>NUCLEOTIDE SEQUENCE [LARGE SCALE GENOMIC DNA]</scope>
    <source>
        <strain evidence="2 3">HHB9708</strain>
    </source>
</reference>
<keyword evidence="3" id="KW-1185">Reference proteome</keyword>
<dbReference type="Proteomes" id="UP000076722">
    <property type="component" value="Unassembled WGS sequence"/>
</dbReference>
<sequence>MSNQVLKSFDPFATHPFTNSAGVTPQPNLPSHPTYHLTRPVNSSRSNDSSSHPSSAYSPPAQGGSIRAPQPVPAGQQPIFTPFRPDRVTPDLPDVLAKKSGTTQQWADSRKKTGGR</sequence>
<gene>
    <name evidence="2" type="ORF">SISNIDRAFT_447831</name>
</gene>
<feature type="compositionally biased region" description="Low complexity" evidence="1">
    <location>
        <begin position="43"/>
        <end position="60"/>
    </location>
</feature>
<feature type="compositionally biased region" description="Polar residues" evidence="1">
    <location>
        <begin position="16"/>
        <end position="31"/>
    </location>
</feature>
<dbReference type="STRING" id="1314777.A0A165AHI8"/>